<evidence type="ECO:0000313" key="2">
    <source>
        <dbReference type="Proteomes" id="UP000515165"/>
    </source>
</evidence>
<dbReference type="RefSeq" id="XP_027456365.2">
    <property type="nucleotide sequence ID" value="XM_027600564.2"/>
</dbReference>
<feature type="region of interest" description="Disordered" evidence="1">
    <location>
        <begin position="1"/>
        <end position="306"/>
    </location>
</feature>
<protein>
    <submittedName>
        <fullName evidence="3">Translation initiation factor IF-2-like</fullName>
    </submittedName>
</protein>
<evidence type="ECO:0000313" key="3">
    <source>
        <dbReference type="RefSeq" id="XP_027456365.2"/>
    </source>
</evidence>
<feature type="compositionally biased region" description="Polar residues" evidence="1">
    <location>
        <begin position="37"/>
        <end position="51"/>
    </location>
</feature>
<feature type="compositionally biased region" description="Basic and acidic residues" evidence="1">
    <location>
        <begin position="125"/>
        <end position="137"/>
    </location>
</feature>
<accession>A0A6J2DIT1</accession>
<dbReference type="KEGG" id="zca:113925896"/>
<feature type="compositionally biased region" description="Low complexity" evidence="1">
    <location>
        <begin position="9"/>
        <end position="19"/>
    </location>
</feature>
<gene>
    <name evidence="3" type="primary">LOC113925896</name>
</gene>
<feature type="compositionally biased region" description="Basic and acidic residues" evidence="1">
    <location>
        <begin position="297"/>
        <end position="306"/>
    </location>
</feature>
<keyword evidence="2" id="KW-1185">Reference proteome</keyword>
<feature type="compositionally biased region" description="Polar residues" evidence="1">
    <location>
        <begin position="65"/>
        <end position="74"/>
    </location>
</feature>
<feature type="compositionally biased region" description="Low complexity" evidence="1">
    <location>
        <begin position="196"/>
        <end position="212"/>
    </location>
</feature>
<organism evidence="2 3">
    <name type="scientific">Zalophus californianus</name>
    <name type="common">California sealion</name>
    <dbReference type="NCBI Taxonomy" id="9704"/>
    <lineage>
        <taxon>Eukaryota</taxon>
        <taxon>Metazoa</taxon>
        <taxon>Chordata</taxon>
        <taxon>Craniata</taxon>
        <taxon>Vertebrata</taxon>
        <taxon>Euteleostomi</taxon>
        <taxon>Mammalia</taxon>
        <taxon>Eutheria</taxon>
        <taxon>Laurasiatheria</taxon>
        <taxon>Carnivora</taxon>
        <taxon>Caniformia</taxon>
        <taxon>Pinnipedia</taxon>
        <taxon>Otariidae</taxon>
        <taxon>Zalophus</taxon>
    </lineage>
</organism>
<dbReference type="GeneID" id="113925896"/>
<name>A0A6J2DIT1_ZALCA</name>
<dbReference type="Proteomes" id="UP000515165">
    <property type="component" value="Chromosome 4"/>
</dbReference>
<feature type="compositionally biased region" description="Basic residues" evidence="1">
    <location>
        <begin position="234"/>
        <end position="244"/>
    </location>
</feature>
<dbReference type="AlphaFoldDB" id="A0A6J2DIT1"/>
<reference evidence="3" key="1">
    <citation type="submission" date="2025-08" db="UniProtKB">
        <authorList>
            <consortium name="RefSeq"/>
        </authorList>
    </citation>
    <scope>IDENTIFICATION</scope>
    <source>
        <tissue evidence="3">Blood</tissue>
    </source>
</reference>
<evidence type="ECO:0000256" key="1">
    <source>
        <dbReference type="SAM" id="MobiDB-lite"/>
    </source>
</evidence>
<sequence length="451" mass="47763">MVVLPIAPSSESSGAVSYSVQGSEEEEGAARGPSVGQPESTMARSLNSSVWPGSARRSGRVRTSLCCSPSTSRSRPGLPRSAAVRGPGYQPRPSPIPHLGEPGTQRGDRIVQPEESPPGSPPCARSERRGASPRRTESGPSGKRNQHSGRRQRDPRARPPTGWRHLGVLTAGARARAARRRRAPADTPRPRPRPGRAPGTPASGTAAARARPAPAPAPSPALAPGTHQLPVKVAGRRRLRRRSTVTRVQSGGRDGAARRGPRRAGCGLGARGGAAAPPAAGWRLQRVGPGGATAGERAADSPERRERNWLSLGSAKRSQLLPGARICILRQEGGEVTVWPLPKVWVFGVAVARALKAERLSLSVCRSGMWSRWGPTSSCDGGRRIFQGDPLEPGRGSLATKPLASPLLLFHRTPYKWGTPDSRGGTLWSPTSGVLKKEDEMGRVDVQRLSS</sequence>
<proteinExistence type="predicted"/>